<accession>A0A061QVQ0</accession>
<protein>
    <submittedName>
        <fullName evidence="1">Light-mediated development protein det1</fullName>
    </submittedName>
</protein>
<dbReference type="GO" id="GO:1990756">
    <property type="term" value="F:ubiquitin-like ligase-substrate adaptor activity"/>
    <property type="evidence" value="ECO:0007669"/>
    <property type="project" value="TreeGrafter"/>
</dbReference>
<dbReference type="EMBL" id="GBEZ01024454">
    <property type="protein sequence ID" value="JAC62539.1"/>
    <property type="molecule type" value="Transcribed_RNA"/>
</dbReference>
<dbReference type="PANTHER" id="PTHR13374:SF3">
    <property type="entry name" value="DET1 HOMOLOG"/>
    <property type="match status" value="1"/>
</dbReference>
<gene>
    <name evidence="1" type="ORF">TSPGSL018_23100</name>
</gene>
<dbReference type="Pfam" id="PF09737">
    <property type="entry name" value="Det1"/>
    <property type="match status" value="1"/>
</dbReference>
<evidence type="ECO:0000313" key="1">
    <source>
        <dbReference type="EMBL" id="JAC62539.1"/>
    </source>
</evidence>
<dbReference type="PANTHER" id="PTHR13374">
    <property type="entry name" value="DET1 HOMOLOG DE-ETIOLATED-1 HOMOLOG"/>
    <property type="match status" value="1"/>
</dbReference>
<name>A0A061QVQ0_9CHLO</name>
<dbReference type="GO" id="GO:0032436">
    <property type="term" value="P:positive regulation of proteasomal ubiquitin-dependent protein catabolic process"/>
    <property type="evidence" value="ECO:0007669"/>
    <property type="project" value="TreeGrafter"/>
</dbReference>
<sequence length="233" mass="26796">MFSLMKEPLNISLRLQQLEYEPGPLATKVNRYRRFYESLPPTEYEVSDVQGTVAYLCRFTPDGQFLVGFTHHMTQLVVFRFTGMRCCLPGEAVLMPREAMHQFSSYFRQLFCLLLTENEKICKHFCLVVGGGRFLLLASWTLPQNGPRSQHDRIPVPILDSITLHLVRLPDGKRTDTHTFCSDYIHLAHECSGVFVSHGLLVVTRRSTSFRLRRRAHWSTLGRLGGTAMRMMS</sequence>
<dbReference type="GO" id="GO:0031625">
    <property type="term" value="F:ubiquitin protein ligase binding"/>
    <property type="evidence" value="ECO:0007669"/>
    <property type="project" value="TreeGrafter"/>
</dbReference>
<dbReference type="GO" id="GO:0005634">
    <property type="term" value="C:nucleus"/>
    <property type="evidence" value="ECO:0007669"/>
    <property type="project" value="TreeGrafter"/>
</dbReference>
<dbReference type="InterPro" id="IPR019138">
    <property type="entry name" value="De-etiolated_protein_1_Det1"/>
</dbReference>
<dbReference type="GO" id="GO:0031461">
    <property type="term" value="C:cullin-RING ubiquitin ligase complex"/>
    <property type="evidence" value="ECO:0007669"/>
    <property type="project" value="TreeGrafter"/>
</dbReference>
<dbReference type="GO" id="GO:0016567">
    <property type="term" value="P:protein ubiquitination"/>
    <property type="evidence" value="ECO:0007669"/>
    <property type="project" value="TreeGrafter"/>
</dbReference>
<dbReference type="AlphaFoldDB" id="A0A061QVQ0"/>
<reference evidence="1" key="1">
    <citation type="submission" date="2014-05" db="EMBL/GenBank/DDBJ databases">
        <title>The transcriptome of the halophilic microalga Tetraselmis sp. GSL018 isolated from the Great Salt Lake, Utah.</title>
        <authorList>
            <person name="Jinkerson R.E."/>
            <person name="D'Adamo S."/>
            <person name="Posewitz M.C."/>
        </authorList>
    </citation>
    <scope>NUCLEOTIDE SEQUENCE</scope>
    <source>
        <strain evidence="1">GSL018</strain>
    </source>
</reference>
<organism evidence="1">
    <name type="scientific">Tetraselmis sp. GSL018</name>
    <dbReference type="NCBI Taxonomy" id="582737"/>
    <lineage>
        <taxon>Eukaryota</taxon>
        <taxon>Viridiplantae</taxon>
        <taxon>Chlorophyta</taxon>
        <taxon>core chlorophytes</taxon>
        <taxon>Chlorodendrophyceae</taxon>
        <taxon>Chlorodendrales</taxon>
        <taxon>Chlorodendraceae</taxon>
        <taxon>Tetraselmis</taxon>
    </lineage>
</organism>
<proteinExistence type="predicted"/>